<dbReference type="OrthoDB" id="445007at2759"/>
<comment type="cofactor">
    <cofactor evidence="1">
        <name>Fe cation</name>
        <dbReference type="ChEBI" id="CHEBI:24875"/>
    </cofactor>
</comment>
<dbReference type="RefSeq" id="XP_066912499.1">
    <property type="nucleotide sequence ID" value="XM_067056398.1"/>
</dbReference>
<reference evidence="2" key="1">
    <citation type="submission" date="2021-01" db="UniProtKB">
        <authorList>
            <consortium name="EnsemblMetazoa"/>
        </authorList>
    </citation>
    <scope>IDENTIFICATION</scope>
</reference>
<accession>A0A7M5XEF8</accession>
<dbReference type="InterPro" id="IPR008775">
    <property type="entry name" value="Phytyl_CoA_dOase-like"/>
</dbReference>
<evidence type="ECO:0000256" key="1">
    <source>
        <dbReference type="ARBA" id="ARBA00001962"/>
    </source>
</evidence>
<dbReference type="PANTHER" id="PTHR20883">
    <property type="entry name" value="PHYTANOYL-COA DIOXYGENASE DOMAIN CONTAINING 1"/>
    <property type="match status" value="1"/>
</dbReference>
<name>A0A7M5XEF8_9CNID</name>
<sequence length="307" mass="35490">MAFRMIRYSAKYSLSDKSASLNHLAIRLLSSTYQRHILTDEQVEAYQRDSYVILRDLLTPDEKKLFTRTIDEIEKWPVSDDKWFTYYETNSGVRRLSRLEAFYEHHVVTKKMVEGKLGQAASDLLGEDAVVFKDKINFKYPGGIGYDPHQDGVSYVDFGPQFYMSALVPADPMTLENGCLKIVPGKWGSSPFLAQDERCDIKEEIARDFKWDPVICDAGTVVMFNSHVPHKSDVNQTGQSRRALYITWNGISWGEKRDEFYSVRRRLLPSDHLRDPNKDYSEGISLYREHMIEMGNGRMPKANRGDY</sequence>
<protein>
    <recommendedName>
        <fullName evidence="4">Phytanoyl-CoA dioxygenase</fullName>
    </recommendedName>
</protein>
<dbReference type="Proteomes" id="UP000594262">
    <property type="component" value="Unplaced"/>
</dbReference>
<dbReference type="Pfam" id="PF05721">
    <property type="entry name" value="PhyH"/>
    <property type="match status" value="1"/>
</dbReference>
<organism evidence="2 3">
    <name type="scientific">Clytia hemisphaerica</name>
    <dbReference type="NCBI Taxonomy" id="252671"/>
    <lineage>
        <taxon>Eukaryota</taxon>
        <taxon>Metazoa</taxon>
        <taxon>Cnidaria</taxon>
        <taxon>Hydrozoa</taxon>
        <taxon>Hydroidolina</taxon>
        <taxon>Leptothecata</taxon>
        <taxon>Obeliida</taxon>
        <taxon>Clytiidae</taxon>
        <taxon>Clytia</taxon>
    </lineage>
</organism>
<evidence type="ECO:0008006" key="4">
    <source>
        <dbReference type="Google" id="ProtNLM"/>
    </source>
</evidence>
<dbReference type="GO" id="GO:0016491">
    <property type="term" value="F:oxidoreductase activity"/>
    <property type="evidence" value="ECO:0007669"/>
    <property type="project" value="UniProtKB-ARBA"/>
</dbReference>
<evidence type="ECO:0000313" key="3">
    <source>
        <dbReference type="Proteomes" id="UP000594262"/>
    </source>
</evidence>
<dbReference type="Gene3D" id="2.60.120.620">
    <property type="entry name" value="q2cbj1_9rhob like domain"/>
    <property type="match status" value="1"/>
</dbReference>
<dbReference type="SUPFAM" id="SSF51197">
    <property type="entry name" value="Clavaminate synthase-like"/>
    <property type="match status" value="1"/>
</dbReference>
<dbReference type="PANTHER" id="PTHR20883:SF48">
    <property type="entry name" value="ECTOINE DIOXYGENASE"/>
    <property type="match status" value="1"/>
</dbReference>
<proteinExistence type="predicted"/>
<dbReference type="AlphaFoldDB" id="A0A7M5XEF8"/>
<keyword evidence="3" id="KW-1185">Reference proteome</keyword>
<dbReference type="GO" id="GO:0046872">
    <property type="term" value="F:metal ion binding"/>
    <property type="evidence" value="ECO:0007669"/>
    <property type="project" value="UniProtKB-ARBA"/>
</dbReference>
<dbReference type="GeneID" id="136799685"/>
<evidence type="ECO:0000313" key="2">
    <source>
        <dbReference type="EnsemblMetazoa" id="CLYHEMP022151.1"/>
    </source>
</evidence>
<dbReference type="EnsemblMetazoa" id="CLYHEMT022151.1">
    <property type="protein sequence ID" value="CLYHEMP022151.1"/>
    <property type="gene ID" value="CLYHEMG022151"/>
</dbReference>